<evidence type="ECO:0000313" key="1">
    <source>
        <dbReference type="EMBL" id="KAA5535046.1"/>
    </source>
</evidence>
<organism evidence="1 2">
    <name type="scientific">Taibaiella lutea</name>
    <dbReference type="NCBI Taxonomy" id="2608001"/>
    <lineage>
        <taxon>Bacteria</taxon>
        <taxon>Pseudomonadati</taxon>
        <taxon>Bacteroidota</taxon>
        <taxon>Chitinophagia</taxon>
        <taxon>Chitinophagales</taxon>
        <taxon>Chitinophagaceae</taxon>
        <taxon>Taibaiella</taxon>
    </lineage>
</organism>
<dbReference type="Gene3D" id="3.50.50.60">
    <property type="entry name" value="FAD/NAD(P)-binding domain"/>
    <property type="match status" value="1"/>
</dbReference>
<accession>A0A5M6CJ41</accession>
<evidence type="ECO:0000313" key="2">
    <source>
        <dbReference type="Proteomes" id="UP000323632"/>
    </source>
</evidence>
<dbReference type="Proteomes" id="UP000323632">
    <property type="component" value="Unassembled WGS sequence"/>
</dbReference>
<proteinExistence type="predicted"/>
<reference evidence="1 2" key="1">
    <citation type="submission" date="2019-09" db="EMBL/GenBank/DDBJ databases">
        <title>Genome sequence and assembly of Taibaiella sp.</title>
        <authorList>
            <person name="Chhetri G."/>
        </authorList>
    </citation>
    <scope>NUCLEOTIDE SEQUENCE [LARGE SCALE GENOMIC DNA]</scope>
    <source>
        <strain evidence="1 2">KVB11</strain>
    </source>
</reference>
<protein>
    <submittedName>
        <fullName evidence="1">Uncharacterized protein</fullName>
    </submittedName>
</protein>
<gene>
    <name evidence="1" type="ORF">F0919_10645</name>
</gene>
<comment type="caution">
    <text evidence="1">The sequence shown here is derived from an EMBL/GenBank/DDBJ whole genome shotgun (WGS) entry which is preliminary data.</text>
</comment>
<sequence length="144" mass="16507">MNQAIIHNNNKPIISILAPGDKIQHYSKDAMLLVNDKLPNQNFNQDDFVLIKGVVRNPEHHCNEMFHMLEEGRVIALEQGRGSSFEHMKDESVLFHALIPKQTNSEYKEVLLKGKEWLRKAFAGWHHAYHEVFAAAQVIAIQAL</sequence>
<dbReference type="EMBL" id="VWSH01000002">
    <property type="protein sequence ID" value="KAA5535046.1"/>
    <property type="molecule type" value="Genomic_DNA"/>
</dbReference>
<dbReference type="InterPro" id="IPR036188">
    <property type="entry name" value="FAD/NAD-bd_sf"/>
</dbReference>
<keyword evidence="2" id="KW-1185">Reference proteome</keyword>
<dbReference type="AlphaFoldDB" id="A0A5M6CJ41"/>
<name>A0A5M6CJ41_9BACT</name>
<dbReference type="RefSeq" id="WP_150032724.1">
    <property type="nucleotide sequence ID" value="NZ_VWSH01000002.1"/>
</dbReference>